<dbReference type="GO" id="GO:0008360">
    <property type="term" value="P:regulation of cell shape"/>
    <property type="evidence" value="ECO:0007669"/>
    <property type="project" value="UniProtKB-KW"/>
</dbReference>
<dbReference type="RefSeq" id="WP_091972903.1">
    <property type="nucleotide sequence ID" value="NZ_FODF01000001.1"/>
</dbReference>
<dbReference type="InterPro" id="IPR036615">
    <property type="entry name" value="Mur_ligase_C_dom_sf"/>
</dbReference>
<dbReference type="UniPathway" id="UPA00219"/>
<keyword evidence="13 17" id="KW-0961">Cell wall biogenesis/degradation</keyword>
<gene>
    <name evidence="17" type="primary">murD</name>
    <name evidence="21" type="ORF">SAMN05216454_10145</name>
</gene>
<evidence type="ECO:0000256" key="4">
    <source>
        <dbReference type="ARBA" id="ARBA00010416"/>
    </source>
</evidence>
<organism evidence="21 22">
    <name type="scientific">Peptostreptococcus russellii</name>
    <dbReference type="NCBI Taxonomy" id="215200"/>
    <lineage>
        <taxon>Bacteria</taxon>
        <taxon>Bacillati</taxon>
        <taxon>Bacillota</taxon>
        <taxon>Clostridia</taxon>
        <taxon>Peptostreptococcales</taxon>
        <taxon>Peptostreptococcaceae</taxon>
        <taxon>Peptostreptococcus</taxon>
    </lineage>
</organism>
<evidence type="ECO:0000256" key="15">
    <source>
        <dbReference type="ARBA" id="ARBA00032324"/>
    </source>
</evidence>
<dbReference type="PANTHER" id="PTHR43692">
    <property type="entry name" value="UDP-N-ACETYLMURAMOYLALANINE--D-GLUTAMATE LIGASE"/>
    <property type="match status" value="1"/>
</dbReference>
<dbReference type="GO" id="GO:0071555">
    <property type="term" value="P:cell wall organization"/>
    <property type="evidence" value="ECO:0007669"/>
    <property type="project" value="UniProtKB-KW"/>
</dbReference>
<proteinExistence type="inferred from homology"/>
<evidence type="ECO:0000256" key="2">
    <source>
        <dbReference type="ARBA" id="ARBA00004496"/>
    </source>
</evidence>
<name>A0A1H8E9U4_9FIRM</name>
<evidence type="ECO:0000256" key="3">
    <source>
        <dbReference type="ARBA" id="ARBA00004752"/>
    </source>
</evidence>
<dbReference type="STRING" id="215200.SAMN05216454_10145"/>
<dbReference type="EMBL" id="FODF01000001">
    <property type="protein sequence ID" value="SEN16196.1"/>
    <property type="molecule type" value="Genomic_DNA"/>
</dbReference>
<dbReference type="EC" id="6.3.2.9" evidence="5 17"/>
<keyword evidence="22" id="KW-1185">Reference proteome</keyword>
<dbReference type="GO" id="GO:0005524">
    <property type="term" value="F:ATP binding"/>
    <property type="evidence" value="ECO:0007669"/>
    <property type="project" value="UniProtKB-UniRule"/>
</dbReference>
<dbReference type="InterPro" id="IPR004101">
    <property type="entry name" value="Mur_ligase_C"/>
</dbReference>
<evidence type="ECO:0000256" key="14">
    <source>
        <dbReference type="ARBA" id="ARBA00030398"/>
    </source>
</evidence>
<feature type="domain" description="Mur ligase C-terminal" evidence="19">
    <location>
        <begin position="318"/>
        <end position="432"/>
    </location>
</feature>
<dbReference type="Gene3D" id="3.40.50.720">
    <property type="entry name" value="NAD(P)-binding Rossmann-like Domain"/>
    <property type="match status" value="1"/>
</dbReference>
<comment type="function">
    <text evidence="1 17 18">Cell wall formation. Catalyzes the addition of glutamate to the nucleotide precursor UDP-N-acetylmuramoyl-L-alanine (UMA).</text>
</comment>
<dbReference type="PANTHER" id="PTHR43692:SF1">
    <property type="entry name" value="UDP-N-ACETYLMURAMOYLALANINE--D-GLUTAMATE LIGASE"/>
    <property type="match status" value="1"/>
</dbReference>
<keyword evidence="17 18" id="KW-0132">Cell division</keyword>
<dbReference type="Pfam" id="PF08245">
    <property type="entry name" value="Mur_ligase_M"/>
    <property type="match status" value="1"/>
</dbReference>
<evidence type="ECO:0000256" key="13">
    <source>
        <dbReference type="ARBA" id="ARBA00023316"/>
    </source>
</evidence>
<keyword evidence="8 17" id="KW-0436">Ligase</keyword>
<protein>
    <recommendedName>
        <fullName evidence="6 17">UDP-N-acetylmuramoylalanine--D-glutamate ligase</fullName>
        <ecNumber evidence="5 17">6.3.2.9</ecNumber>
    </recommendedName>
    <alternativeName>
        <fullName evidence="15 17">D-glutamic acid-adding enzyme</fullName>
    </alternativeName>
    <alternativeName>
        <fullName evidence="14 17">UDP-N-acetylmuramoyl-L-alanyl-D-glutamate synthetase</fullName>
    </alternativeName>
</protein>
<reference evidence="21 22" key="1">
    <citation type="submission" date="2016-10" db="EMBL/GenBank/DDBJ databases">
        <authorList>
            <person name="de Groot N.N."/>
        </authorList>
    </citation>
    <scope>NUCLEOTIDE SEQUENCE [LARGE SCALE GENOMIC DNA]</scope>
    <source>
        <strain evidence="21 22">Calf135</strain>
    </source>
</reference>
<keyword evidence="9 17" id="KW-0547">Nucleotide-binding</keyword>
<evidence type="ECO:0000256" key="5">
    <source>
        <dbReference type="ARBA" id="ARBA00012212"/>
    </source>
</evidence>
<dbReference type="GO" id="GO:0051301">
    <property type="term" value="P:cell division"/>
    <property type="evidence" value="ECO:0007669"/>
    <property type="project" value="UniProtKB-KW"/>
</dbReference>
<dbReference type="InterPro" id="IPR005762">
    <property type="entry name" value="MurD"/>
</dbReference>
<feature type="domain" description="Mur ligase central" evidence="20">
    <location>
        <begin position="117"/>
        <end position="295"/>
    </location>
</feature>
<evidence type="ECO:0000256" key="17">
    <source>
        <dbReference type="HAMAP-Rule" id="MF_00639"/>
    </source>
</evidence>
<dbReference type="Gene3D" id="3.90.190.20">
    <property type="entry name" value="Mur ligase, C-terminal domain"/>
    <property type="match status" value="1"/>
</dbReference>
<comment type="pathway">
    <text evidence="3 17 18">Cell wall biogenesis; peptidoglycan biosynthesis.</text>
</comment>
<evidence type="ECO:0000256" key="18">
    <source>
        <dbReference type="RuleBase" id="RU003664"/>
    </source>
</evidence>
<accession>A0A1H8E9U4</accession>
<evidence type="ECO:0000256" key="1">
    <source>
        <dbReference type="ARBA" id="ARBA00002734"/>
    </source>
</evidence>
<evidence type="ECO:0000256" key="12">
    <source>
        <dbReference type="ARBA" id="ARBA00022984"/>
    </source>
</evidence>
<keyword evidence="11 17" id="KW-0133">Cell shape</keyword>
<evidence type="ECO:0000259" key="20">
    <source>
        <dbReference type="Pfam" id="PF08245"/>
    </source>
</evidence>
<keyword evidence="10 17" id="KW-0067">ATP-binding</keyword>
<dbReference type="Pfam" id="PF02875">
    <property type="entry name" value="Mur_ligase_C"/>
    <property type="match status" value="1"/>
</dbReference>
<evidence type="ECO:0000256" key="16">
    <source>
        <dbReference type="ARBA" id="ARBA00047632"/>
    </source>
</evidence>
<dbReference type="InterPro" id="IPR036565">
    <property type="entry name" value="Mur-like_cat_sf"/>
</dbReference>
<keyword evidence="17 18" id="KW-0131">Cell cycle</keyword>
<evidence type="ECO:0000256" key="11">
    <source>
        <dbReference type="ARBA" id="ARBA00022960"/>
    </source>
</evidence>
<dbReference type="GO" id="GO:0009252">
    <property type="term" value="P:peptidoglycan biosynthetic process"/>
    <property type="evidence" value="ECO:0007669"/>
    <property type="project" value="UniProtKB-UniRule"/>
</dbReference>
<dbReference type="SUPFAM" id="SSF51984">
    <property type="entry name" value="MurCD N-terminal domain"/>
    <property type="match status" value="1"/>
</dbReference>
<dbReference type="HAMAP" id="MF_00639">
    <property type="entry name" value="MurD"/>
    <property type="match status" value="1"/>
</dbReference>
<dbReference type="AlphaFoldDB" id="A0A1H8E9U4"/>
<dbReference type="InterPro" id="IPR013221">
    <property type="entry name" value="Mur_ligase_cen"/>
</dbReference>
<feature type="binding site" evidence="17">
    <location>
        <begin position="119"/>
        <end position="125"/>
    </location>
    <ligand>
        <name>ATP</name>
        <dbReference type="ChEBI" id="CHEBI:30616"/>
    </ligand>
</feature>
<dbReference type="OrthoDB" id="9809796at2"/>
<dbReference type="Proteomes" id="UP000199512">
    <property type="component" value="Unassembled WGS sequence"/>
</dbReference>
<comment type="similarity">
    <text evidence="4 17">Belongs to the MurCDEF family.</text>
</comment>
<dbReference type="SUPFAM" id="SSF53244">
    <property type="entry name" value="MurD-like peptide ligases, peptide-binding domain"/>
    <property type="match status" value="1"/>
</dbReference>
<evidence type="ECO:0000256" key="8">
    <source>
        <dbReference type="ARBA" id="ARBA00022598"/>
    </source>
</evidence>
<evidence type="ECO:0000256" key="7">
    <source>
        <dbReference type="ARBA" id="ARBA00022490"/>
    </source>
</evidence>
<sequence length="458" mass="50933">MFSKSKVLVVGMARSGIASAKYLLRNGAEVIVNDSKEEEKLENVKNEFKDFENVEFIFGRNPKSEDIKDIDFAVVSPGVPLELDYIVEIKNLGKEVISEIELAYRVGREKKIDFIGITGTNGKTTTTSIVGEIIKSAGFETYVVGNIGSPVIQAVEEAGKGAVMVTELSSFQLESVSEFKPRVSSVLNLTEDHLNRHHTMENYAKAKMNVFAKQDKNDVCVLNYDDEITRGMALSCNAKVIYFSRLKKLEEGVCLDEENNILVNLNGESKLVMNSKKLSLPGGHNLENCMAAMAICLEYGVDIEVIKNVLMTFKAVEHRLEYVDTVEGVVYVNDSKGTNPDSTIKAVQSYDKPIILIAGGYDKGSDFNELFEIAKKFVRSVVILGQTSELIEKTAKKHGIEDTYIVENMSEAVKKSHEIANRDEVVLLSPACASWGMYNNYEERGDDFKENVHSLKNN</sequence>
<evidence type="ECO:0000259" key="19">
    <source>
        <dbReference type="Pfam" id="PF02875"/>
    </source>
</evidence>
<evidence type="ECO:0000256" key="10">
    <source>
        <dbReference type="ARBA" id="ARBA00022840"/>
    </source>
</evidence>
<comment type="subcellular location">
    <subcellularLocation>
        <location evidence="2 17 18">Cytoplasm</location>
    </subcellularLocation>
</comment>
<dbReference type="Pfam" id="PF21799">
    <property type="entry name" value="MurD-like_N"/>
    <property type="match status" value="1"/>
</dbReference>
<keyword evidence="12 17" id="KW-0573">Peptidoglycan synthesis</keyword>
<evidence type="ECO:0000256" key="6">
    <source>
        <dbReference type="ARBA" id="ARBA00015655"/>
    </source>
</evidence>
<dbReference type="SUPFAM" id="SSF53623">
    <property type="entry name" value="MurD-like peptide ligases, catalytic domain"/>
    <property type="match status" value="1"/>
</dbReference>
<dbReference type="NCBIfam" id="TIGR01087">
    <property type="entry name" value="murD"/>
    <property type="match status" value="1"/>
</dbReference>
<dbReference type="Gene3D" id="3.40.1190.10">
    <property type="entry name" value="Mur-like, catalytic domain"/>
    <property type="match status" value="1"/>
</dbReference>
<keyword evidence="7 17" id="KW-0963">Cytoplasm</keyword>
<evidence type="ECO:0000313" key="21">
    <source>
        <dbReference type="EMBL" id="SEN16196.1"/>
    </source>
</evidence>
<comment type="catalytic activity">
    <reaction evidence="16 17 18">
        <text>UDP-N-acetyl-alpha-D-muramoyl-L-alanine + D-glutamate + ATP = UDP-N-acetyl-alpha-D-muramoyl-L-alanyl-D-glutamate + ADP + phosphate + H(+)</text>
        <dbReference type="Rhea" id="RHEA:16429"/>
        <dbReference type="ChEBI" id="CHEBI:15378"/>
        <dbReference type="ChEBI" id="CHEBI:29986"/>
        <dbReference type="ChEBI" id="CHEBI:30616"/>
        <dbReference type="ChEBI" id="CHEBI:43474"/>
        <dbReference type="ChEBI" id="CHEBI:83898"/>
        <dbReference type="ChEBI" id="CHEBI:83900"/>
        <dbReference type="ChEBI" id="CHEBI:456216"/>
        <dbReference type="EC" id="6.3.2.9"/>
    </reaction>
</comment>
<evidence type="ECO:0000313" key="22">
    <source>
        <dbReference type="Proteomes" id="UP000199512"/>
    </source>
</evidence>
<dbReference type="GO" id="GO:0005737">
    <property type="term" value="C:cytoplasm"/>
    <property type="evidence" value="ECO:0007669"/>
    <property type="project" value="UniProtKB-SubCell"/>
</dbReference>
<dbReference type="GO" id="GO:0008764">
    <property type="term" value="F:UDP-N-acetylmuramoylalanine-D-glutamate ligase activity"/>
    <property type="evidence" value="ECO:0007669"/>
    <property type="project" value="UniProtKB-UniRule"/>
</dbReference>
<evidence type="ECO:0000256" key="9">
    <source>
        <dbReference type="ARBA" id="ARBA00022741"/>
    </source>
</evidence>